<proteinExistence type="predicted"/>
<organism evidence="1">
    <name type="scientific">Arundo donax</name>
    <name type="common">Giant reed</name>
    <name type="synonym">Donax arundinaceus</name>
    <dbReference type="NCBI Taxonomy" id="35708"/>
    <lineage>
        <taxon>Eukaryota</taxon>
        <taxon>Viridiplantae</taxon>
        <taxon>Streptophyta</taxon>
        <taxon>Embryophyta</taxon>
        <taxon>Tracheophyta</taxon>
        <taxon>Spermatophyta</taxon>
        <taxon>Magnoliopsida</taxon>
        <taxon>Liliopsida</taxon>
        <taxon>Poales</taxon>
        <taxon>Poaceae</taxon>
        <taxon>PACMAD clade</taxon>
        <taxon>Arundinoideae</taxon>
        <taxon>Arundineae</taxon>
        <taxon>Arundo</taxon>
    </lineage>
</organism>
<evidence type="ECO:0000313" key="1">
    <source>
        <dbReference type="EMBL" id="JAD42050.1"/>
    </source>
</evidence>
<dbReference type="AlphaFoldDB" id="A0A0A8ZZ65"/>
<reference evidence="1" key="2">
    <citation type="journal article" date="2015" name="Data Brief">
        <title>Shoot transcriptome of the giant reed, Arundo donax.</title>
        <authorList>
            <person name="Barrero R.A."/>
            <person name="Guerrero F.D."/>
            <person name="Moolhuijzen P."/>
            <person name="Goolsby J.A."/>
            <person name="Tidwell J."/>
            <person name="Bellgard S.E."/>
            <person name="Bellgard M.I."/>
        </authorList>
    </citation>
    <scope>NUCLEOTIDE SEQUENCE</scope>
    <source>
        <tissue evidence="1">Shoot tissue taken approximately 20 cm above the soil surface</tissue>
    </source>
</reference>
<name>A0A0A8ZZ65_ARUDO</name>
<dbReference type="EMBL" id="GBRH01255845">
    <property type="protein sequence ID" value="JAD42050.1"/>
    <property type="molecule type" value="Transcribed_RNA"/>
</dbReference>
<accession>A0A0A8ZZ65</accession>
<protein>
    <submittedName>
        <fullName evidence="1">Uncharacterized protein</fullName>
    </submittedName>
</protein>
<sequence length="38" mass="4643">MYYECPSKTLHQTLKPRFARYSKIEPIFWTAHGFPHNF</sequence>
<reference evidence="1" key="1">
    <citation type="submission" date="2014-09" db="EMBL/GenBank/DDBJ databases">
        <authorList>
            <person name="Magalhaes I.L.F."/>
            <person name="Oliveira U."/>
            <person name="Santos F.R."/>
            <person name="Vidigal T.H.D.A."/>
            <person name="Brescovit A.D."/>
            <person name="Santos A.J."/>
        </authorList>
    </citation>
    <scope>NUCLEOTIDE SEQUENCE</scope>
    <source>
        <tissue evidence="1">Shoot tissue taken approximately 20 cm above the soil surface</tissue>
    </source>
</reference>